<evidence type="ECO:0000313" key="1">
    <source>
        <dbReference type="EMBL" id="ROR99928.1"/>
    </source>
</evidence>
<dbReference type="Proteomes" id="UP000275394">
    <property type="component" value="Unassembled WGS sequence"/>
</dbReference>
<protein>
    <submittedName>
        <fullName evidence="1">Uncharacterized protein</fullName>
    </submittedName>
</protein>
<keyword evidence="2" id="KW-1185">Reference proteome</keyword>
<reference evidence="1 2" key="1">
    <citation type="submission" date="2018-11" db="EMBL/GenBank/DDBJ databases">
        <title>Genomic Encyclopedia of Type Strains, Phase IV (KMG-IV): sequencing the most valuable type-strain genomes for metagenomic binning, comparative biology and taxonomic classification.</title>
        <authorList>
            <person name="Goeker M."/>
        </authorList>
    </citation>
    <scope>NUCLEOTIDE SEQUENCE [LARGE SCALE GENOMIC DNA]</scope>
    <source>
        <strain evidence="1 2">DSM 100316</strain>
    </source>
</reference>
<sequence>MHKNKFHFLVSVVLTTVFACFSQPLTQGDGLVFSVGDVSIFSGNNIELHYR</sequence>
<dbReference type="EMBL" id="RKHR01000005">
    <property type="protein sequence ID" value="ROR99928.1"/>
    <property type="molecule type" value="Genomic_DNA"/>
</dbReference>
<dbReference type="RefSeq" id="WP_162844186.1">
    <property type="nucleotide sequence ID" value="NZ_RKHR01000005.1"/>
</dbReference>
<proteinExistence type="predicted"/>
<dbReference type="AlphaFoldDB" id="A0A3N2DJQ7"/>
<evidence type="ECO:0000313" key="2">
    <source>
        <dbReference type="Proteomes" id="UP000275394"/>
    </source>
</evidence>
<gene>
    <name evidence="1" type="ORF">EDC56_2563</name>
</gene>
<name>A0A3N2DJQ7_9GAMM</name>
<comment type="caution">
    <text evidence="1">The sequence shown here is derived from an EMBL/GenBank/DDBJ whole genome shotgun (WGS) entry which is preliminary data.</text>
</comment>
<dbReference type="PROSITE" id="PS51257">
    <property type="entry name" value="PROKAR_LIPOPROTEIN"/>
    <property type="match status" value="1"/>
</dbReference>
<accession>A0A3N2DJQ7</accession>
<organism evidence="1 2">
    <name type="scientific">Sinobacterium caligoides</name>
    <dbReference type="NCBI Taxonomy" id="933926"/>
    <lineage>
        <taxon>Bacteria</taxon>
        <taxon>Pseudomonadati</taxon>
        <taxon>Pseudomonadota</taxon>
        <taxon>Gammaproteobacteria</taxon>
        <taxon>Cellvibrionales</taxon>
        <taxon>Spongiibacteraceae</taxon>
        <taxon>Sinobacterium</taxon>
    </lineage>
</organism>